<sequence>MVGKYTRMANAIADLAKSSGKPPILFSLCQWGREQPWLWARRLGQSWRTTEDIGKFQYFAQSSLISNRNCVSSGPDWGALRSIINQNSFISWASDFYGHNDMDILEVGNGDLTFDEAKSHFTAWALMKSPLLISTDLSVATEQTLEILKNKEIIAINQDPVVGTGITPFRWGINPDWSNNFTHPAQYWSGESQNGTLFMLLNVLDEPADMFFNLTESPWIRAGRQYSVRDLWAHTDNGTAVRNFTAHQVPRHGVVALLMKDAGDEPAGLDPPCARLEWCMDQNGTRIDNINF</sequence>
<dbReference type="InterPro" id="IPR017853">
    <property type="entry name" value="GH"/>
</dbReference>
<dbReference type="GO" id="GO:0005975">
    <property type="term" value="P:carbohydrate metabolic process"/>
    <property type="evidence" value="ECO:0007669"/>
    <property type="project" value="InterPro"/>
</dbReference>
<evidence type="ECO:0000256" key="7">
    <source>
        <dbReference type="RuleBase" id="RU361168"/>
    </source>
</evidence>
<evidence type="ECO:0000313" key="9">
    <source>
        <dbReference type="EMBL" id="KAF5375713.1"/>
    </source>
</evidence>
<dbReference type="InterPro" id="IPR013785">
    <property type="entry name" value="Aldolase_TIM"/>
</dbReference>
<comment type="caution">
    <text evidence="9">The sequence shown here is derived from an EMBL/GenBank/DDBJ whole genome shotgun (WGS) entry which is preliminary data.</text>
</comment>
<dbReference type="Gene3D" id="3.20.20.70">
    <property type="entry name" value="Aldolase class I"/>
    <property type="match status" value="1"/>
</dbReference>
<evidence type="ECO:0000256" key="2">
    <source>
        <dbReference type="ARBA" id="ARBA00009743"/>
    </source>
</evidence>
<keyword evidence="5 7" id="KW-0378">Hydrolase</keyword>
<dbReference type="Gene3D" id="2.60.40.1180">
    <property type="entry name" value="Golgi alpha-mannosidase II"/>
    <property type="match status" value="1"/>
</dbReference>
<dbReference type="SUPFAM" id="SSF51011">
    <property type="entry name" value="Glycosyl hydrolase domain"/>
    <property type="match status" value="1"/>
</dbReference>
<keyword evidence="6 7" id="KW-0326">Glycosidase</keyword>
<dbReference type="PRINTS" id="PR00740">
    <property type="entry name" value="GLHYDRLASE27"/>
</dbReference>
<evidence type="ECO:0000256" key="5">
    <source>
        <dbReference type="ARBA" id="ARBA00022801"/>
    </source>
</evidence>
<dbReference type="InterPro" id="IPR002241">
    <property type="entry name" value="Glyco_hydro_27"/>
</dbReference>
<accession>A0A8H5LZW9</accession>
<protein>
    <recommendedName>
        <fullName evidence="3 7">Alpha-galactosidase</fullName>
        <ecNumber evidence="3 7">3.2.1.22</ecNumber>
    </recommendedName>
    <alternativeName>
        <fullName evidence="7">Melibiase</fullName>
    </alternativeName>
</protein>
<dbReference type="Proteomes" id="UP000565441">
    <property type="component" value="Unassembled WGS sequence"/>
</dbReference>
<evidence type="ECO:0000256" key="6">
    <source>
        <dbReference type="ARBA" id="ARBA00023295"/>
    </source>
</evidence>
<name>A0A8H5LZW9_9AGAR</name>
<dbReference type="PANTHER" id="PTHR11452:SF61">
    <property type="entry name" value="ALPHA-GALACTOSIDASE B-RELATED"/>
    <property type="match status" value="1"/>
</dbReference>
<keyword evidence="10" id="KW-1185">Reference proteome</keyword>
<dbReference type="Pfam" id="PF16499">
    <property type="entry name" value="Melibiase_2"/>
    <property type="match status" value="1"/>
</dbReference>
<keyword evidence="7" id="KW-1015">Disulfide bond</keyword>
<comment type="catalytic activity">
    <reaction evidence="1 7">
        <text>Hydrolysis of terminal, non-reducing alpha-D-galactose residues in alpha-D-galactosides, including galactose oligosaccharides, galactomannans and galactolipids.</text>
        <dbReference type="EC" id="3.2.1.22"/>
    </reaction>
</comment>
<dbReference type="EMBL" id="JAACJP010000032">
    <property type="protein sequence ID" value="KAF5375713.1"/>
    <property type="molecule type" value="Genomic_DNA"/>
</dbReference>
<evidence type="ECO:0000256" key="3">
    <source>
        <dbReference type="ARBA" id="ARBA00012755"/>
    </source>
</evidence>
<comment type="similarity">
    <text evidence="2 7">Belongs to the glycosyl hydrolase 27 family.</text>
</comment>
<keyword evidence="4" id="KW-0732">Signal</keyword>
<proteinExistence type="inferred from homology"/>
<gene>
    <name evidence="9" type="ORF">D9615_009346</name>
</gene>
<evidence type="ECO:0000313" key="10">
    <source>
        <dbReference type="Proteomes" id="UP000565441"/>
    </source>
</evidence>
<feature type="domain" description="Alpha galactosidase C-terminal" evidence="8">
    <location>
        <begin position="183"/>
        <end position="258"/>
    </location>
</feature>
<dbReference type="SUPFAM" id="SSF51445">
    <property type="entry name" value="(Trans)glycosidases"/>
    <property type="match status" value="1"/>
</dbReference>
<evidence type="ECO:0000259" key="8">
    <source>
        <dbReference type="Pfam" id="PF17801"/>
    </source>
</evidence>
<reference evidence="9 10" key="1">
    <citation type="journal article" date="2020" name="ISME J.">
        <title>Uncovering the hidden diversity of litter-decomposition mechanisms in mushroom-forming fungi.</title>
        <authorList>
            <person name="Floudas D."/>
            <person name="Bentzer J."/>
            <person name="Ahren D."/>
            <person name="Johansson T."/>
            <person name="Persson P."/>
            <person name="Tunlid A."/>
        </authorList>
    </citation>
    <scope>NUCLEOTIDE SEQUENCE [LARGE SCALE GENOMIC DNA]</scope>
    <source>
        <strain evidence="9 10">CBS 661.87</strain>
    </source>
</reference>
<dbReference type="InterPro" id="IPR041233">
    <property type="entry name" value="Melibiase_C"/>
</dbReference>
<dbReference type="EC" id="3.2.1.22" evidence="3 7"/>
<dbReference type="GO" id="GO:0004557">
    <property type="term" value="F:alpha-galactosidase activity"/>
    <property type="evidence" value="ECO:0007669"/>
    <property type="project" value="UniProtKB-EC"/>
</dbReference>
<evidence type="ECO:0000256" key="4">
    <source>
        <dbReference type="ARBA" id="ARBA00022729"/>
    </source>
</evidence>
<dbReference type="PANTHER" id="PTHR11452">
    <property type="entry name" value="ALPHA-GALACTOSIDASE/ALPHA-N-ACETYLGALACTOSAMINIDASE"/>
    <property type="match status" value="1"/>
</dbReference>
<evidence type="ECO:0000256" key="1">
    <source>
        <dbReference type="ARBA" id="ARBA00001255"/>
    </source>
</evidence>
<dbReference type="InterPro" id="IPR013780">
    <property type="entry name" value="Glyco_hydro_b"/>
</dbReference>
<organism evidence="9 10">
    <name type="scientific">Tricholomella constricta</name>
    <dbReference type="NCBI Taxonomy" id="117010"/>
    <lineage>
        <taxon>Eukaryota</taxon>
        <taxon>Fungi</taxon>
        <taxon>Dikarya</taxon>
        <taxon>Basidiomycota</taxon>
        <taxon>Agaricomycotina</taxon>
        <taxon>Agaricomycetes</taxon>
        <taxon>Agaricomycetidae</taxon>
        <taxon>Agaricales</taxon>
        <taxon>Tricholomatineae</taxon>
        <taxon>Lyophyllaceae</taxon>
        <taxon>Tricholomella</taxon>
    </lineage>
</organism>
<dbReference type="AlphaFoldDB" id="A0A8H5LZW9"/>
<dbReference type="Pfam" id="PF17801">
    <property type="entry name" value="Melibiase_C"/>
    <property type="match status" value="1"/>
</dbReference>
<dbReference type="OrthoDB" id="5795902at2759"/>